<dbReference type="KEGG" id="pgr:PGTG_12485"/>
<dbReference type="STRING" id="418459.E3KQF4"/>
<dbReference type="PANTHER" id="PTHR47438:SF1">
    <property type="entry name" value="PHOSPHATE METABOLISM PROTEIN 8-RELATED"/>
    <property type="match status" value="1"/>
</dbReference>
<dbReference type="SUPFAM" id="SSF56784">
    <property type="entry name" value="HAD-like"/>
    <property type="match status" value="1"/>
</dbReference>
<reference key="1">
    <citation type="submission" date="2007-01" db="EMBL/GenBank/DDBJ databases">
        <title>The Genome Sequence of Puccinia graminis f. sp. tritici Strain CRL 75-36-700-3.</title>
        <authorList>
            <consortium name="The Broad Institute Genome Sequencing Platform"/>
            <person name="Birren B."/>
            <person name="Lander E."/>
            <person name="Galagan J."/>
            <person name="Nusbaum C."/>
            <person name="Devon K."/>
            <person name="Cuomo C."/>
            <person name="Jaffe D."/>
            <person name="Butler J."/>
            <person name="Alvarez P."/>
            <person name="Gnerre S."/>
            <person name="Grabherr M."/>
            <person name="Mauceli E."/>
            <person name="Brockman W."/>
            <person name="Young S."/>
            <person name="LaButti K."/>
            <person name="Sykes S."/>
            <person name="DeCaprio D."/>
            <person name="Crawford M."/>
            <person name="Koehrsen M."/>
            <person name="Engels R."/>
            <person name="Montgomery P."/>
            <person name="Pearson M."/>
            <person name="Howarth C."/>
            <person name="Larson L."/>
            <person name="White J."/>
            <person name="Zeng Q."/>
            <person name="Kodira C."/>
            <person name="Yandava C."/>
            <person name="Alvarado L."/>
            <person name="O'Leary S."/>
            <person name="Szabo L."/>
            <person name="Dean R."/>
            <person name="Schein J."/>
        </authorList>
    </citation>
    <scope>NUCLEOTIDE SEQUENCE</scope>
    <source>
        <strain>CRL 75-36-700-3</strain>
    </source>
</reference>
<dbReference type="eggNOG" id="KOG3109">
    <property type="taxonomic scope" value="Eukaryota"/>
</dbReference>
<dbReference type="Pfam" id="PF00702">
    <property type="entry name" value="Hydrolase"/>
    <property type="match status" value="1"/>
</dbReference>
<evidence type="ECO:0000313" key="1">
    <source>
        <dbReference type="EMBL" id="EFP86529.2"/>
    </source>
</evidence>
<dbReference type="InParanoid" id="E3KQF4"/>
<dbReference type="FunFam" id="3.40.50.1000:FF:000359">
    <property type="entry name" value="Chromosome 9, whole genome shotgun sequence"/>
    <property type="match status" value="1"/>
</dbReference>
<dbReference type="VEuPathDB" id="FungiDB:PGTG_12485"/>
<dbReference type="Gene3D" id="1.10.150.450">
    <property type="match status" value="1"/>
</dbReference>
<dbReference type="RefSeq" id="XP_003330948.2">
    <property type="nucleotide sequence ID" value="XM_003330900.2"/>
</dbReference>
<dbReference type="HOGENOM" id="CLU_059493_0_0_1"/>
<sequence length="329" mass="37037">MQWLCGAMAEYVENGIGGQAGQETNKDSQRTTPIGHRTAKVHHILSSYTYNRQTIKPMGSSTGLPITPSTNLTILNKPSAGGTPKLTIWFDIDNTLYSRHCKINEFMSQKILAYFLKLGLPREQAQELHHRYYKEYGLAIRGLIRHHSIDPLDYDKNCDLAIPLEEILSPDPKLRQLLLDIDRSKARVWCITNAYKTHALRVLKIMNLSDLIEGVVSCDYTNLNFHCKPEKEYYQEAVARSLGQEPSPENLEQADFSDHLLVDDALINIVGASKIGFGSSVHFDEDSIDAVTGAHSTKSTDGTPFERITALDQLRNLDVWKDCFVNKST</sequence>
<dbReference type="InterPro" id="IPR023214">
    <property type="entry name" value="HAD_sf"/>
</dbReference>
<evidence type="ECO:0000313" key="2">
    <source>
        <dbReference type="Proteomes" id="UP000008783"/>
    </source>
</evidence>
<dbReference type="SFLD" id="SFLDG01129">
    <property type="entry name" value="C1.5:_HAD__Beta-PGM__Phosphata"/>
    <property type="match status" value="1"/>
</dbReference>
<gene>
    <name evidence="1" type="ORF">PGTG_12485</name>
</gene>
<dbReference type="GO" id="GO:0008252">
    <property type="term" value="F:nucleotidase activity"/>
    <property type="evidence" value="ECO:0000318"/>
    <property type="project" value="GO_Central"/>
</dbReference>
<dbReference type="GeneID" id="10540545"/>
<dbReference type="EMBL" id="DS178300">
    <property type="protein sequence ID" value="EFP86529.2"/>
    <property type="molecule type" value="Genomic_DNA"/>
</dbReference>
<dbReference type="GO" id="GO:0006206">
    <property type="term" value="P:pyrimidine nucleobase metabolic process"/>
    <property type="evidence" value="ECO:0000318"/>
    <property type="project" value="GO_Central"/>
</dbReference>
<dbReference type="OrthoDB" id="1065058at2759"/>
<name>E3KQF4_PUCGT</name>
<dbReference type="FunCoup" id="E3KQF4">
    <property type="interactions" value="276"/>
</dbReference>
<evidence type="ECO:0008006" key="3">
    <source>
        <dbReference type="Google" id="ProtNLM"/>
    </source>
</evidence>
<dbReference type="NCBIfam" id="TIGR01993">
    <property type="entry name" value="Pyr-5-nucltdase"/>
    <property type="match status" value="1"/>
</dbReference>
<dbReference type="Proteomes" id="UP000008783">
    <property type="component" value="Unassembled WGS sequence"/>
</dbReference>
<dbReference type="InterPro" id="IPR010237">
    <property type="entry name" value="Pyr-5-nucltdase"/>
</dbReference>
<keyword evidence="2" id="KW-1185">Reference proteome</keyword>
<reference evidence="2" key="2">
    <citation type="journal article" date="2011" name="Proc. Natl. Acad. Sci. U.S.A.">
        <title>Obligate biotrophy features unraveled by the genomic analysis of rust fungi.</title>
        <authorList>
            <person name="Duplessis S."/>
            <person name="Cuomo C.A."/>
            <person name="Lin Y.-C."/>
            <person name="Aerts A."/>
            <person name="Tisserant E."/>
            <person name="Veneault-Fourrey C."/>
            <person name="Joly D.L."/>
            <person name="Hacquard S."/>
            <person name="Amselem J."/>
            <person name="Cantarel B.L."/>
            <person name="Chiu R."/>
            <person name="Coutinho P.M."/>
            <person name="Feau N."/>
            <person name="Field M."/>
            <person name="Frey P."/>
            <person name="Gelhaye E."/>
            <person name="Goldberg J."/>
            <person name="Grabherr M.G."/>
            <person name="Kodira C.D."/>
            <person name="Kohler A."/>
            <person name="Kuees U."/>
            <person name="Lindquist E.A."/>
            <person name="Lucas S.M."/>
            <person name="Mago R."/>
            <person name="Mauceli E."/>
            <person name="Morin E."/>
            <person name="Murat C."/>
            <person name="Pangilinan J.L."/>
            <person name="Park R."/>
            <person name="Pearson M."/>
            <person name="Quesneville H."/>
            <person name="Rouhier N."/>
            <person name="Sakthikumar S."/>
            <person name="Salamov A.A."/>
            <person name="Schmutz J."/>
            <person name="Selles B."/>
            <person name="Shapiro H."/>
            <person name="Tanguay P."/>
            <person name="Tuskan G.A."/>
            <person name="Henrissat B."/>
            <person name="Van de Peer Y."/>
            <person name="Rouze P."/>
            <person name="Ellis J.G."/>
            <person name="Dodds P.N."/>
            <person name="Schein J.E."/>
            <person name="Zhong S."/>
            <person name="Hamelin R.C."/>
            <person name="Grigoriev I.V."/>
            <person name="Szabo L.J."/>
            <person name="Martin F."/>
        </authorList>
    </citation>
    <scope>NUCLEOTIDE SEQUENCE [LARGE SCALE GENOMIC DNA]</scope>
    <source>
        <strain evidence="2">CRL 75-36-700-3 / race SCCL</strain>
    </source>
</reference>
<dbReference type="SFLD" id="SFLDS00003">
    <property type="entry name" value="Haloacid_Dehalogenase"/>
    <property type="match status" value="1"/>
</dbReference>
<dbReference type="Gene3D" id="3.40.50.1000">
    <property type="entry name" value="HAD superfamily/HAD-like"/>
    <property type="match status" value="1"/>
</dbReference>
<dbReference type="InterPro" id="IPR036412">
    <property type="entry name" value="HAD-like_sf"/>
</dbReference>
<protein>
    <recommendedName>
        <fullName evidence="3">Pyrimidine 5'-nucleotidase</fullName>
    </recommendedName>
</protein>
<dbReference type="PANTHER" id="PTHR47438">
    <property type="entry name" value="PHOSPHATE METABOLISM PROTEIN 8-RELATED"/>
    <property type="match status" value="1"/>
</dbReference>
<dbReference type="SFLD" id="SFLDG01132">
    <property type="entry name" value="C1.5.3:_5'-Nucleotidase_Like"/>
    <property type="match status" value="1"/>
</dbReference>
<proteinExistence type="predicted"/>
<accession>E3KQF4</accession>
<dbReference type="GO" id="GO:0009166">
    <property type="term" value="P:nucleotide catabolic process"/>
    <property type="evidence" value="ECO:0000318"/>
    <property type="project" value="GO_Central"/>
</dbReference>
<organism evidence="1 2">
    <name type="scientific">Puccinia graminis f. sp. tritici (strain CRL 75-36-700-3 / race SCCL)</name>
    <name type="common">Black stem rust fungus</name>
    <dbReference type="NCBI Taxonomy" id="418459"/>
    <lineage>
        <taxon>Eukaryota</taxon>
        <taxon>Fungi</taxon>
        <taxon>Dikarya</taxon>
        <taxon>Basidiomycota</taxon>
        <taxon>Pucciniomycotina</taxon>
        <taxon>Pucciniomycetes</taxon>
        <taxon>Pucciniales</taxon>
        <taxon>Pucciniaceae</taxon>
        <taxon>Puccinia</taxon>
    </lineage>
</organism>
<dbReference type="InterPro" id="IPR052791">
    <property type="entry name" value="SSM1_domain"/>
</dbReference>
<dbReference type="AlphaFoldDB" id="E3KQF4"/>